<evidence type="ECO:0000313" key="2">
    <source>
        <dbReference type="EMBL" id="MCX2743082.1"/>
    </source>
</evidence>
<keyword evidence="3" id="KW-1185">Reference proteome</keyword>
<name>A0ABT3RNB7_9BACT</name>
<evidence type="ECO:0000256" key="1">
    <source>
        <dbReference type="SAM" id="MobiDB-lite"/>
    </source>
</evidence>
<protein>
    <submittedName>
        <fullName evidence="2">Uncharacterized protein</fullName>
    </submittedName>
</protein>
<dbReference type="RefSeq" id="WP_266055453.1">
    <property type="nucleotide sequence ID" value="NZ_JAPFQN010000003.1"/>
</dbReference>
<feature type="region of interest" description="Disordered" evidence="1">
    <location>
        <begin position="179"/>
        <end position="204"/>
    </location>
</feature>
<sequence>MEIFKTKDFERLSDVHKPFCVSIYIPTHRISTPGQEMDEDRIELKNQLQEARDQLTIHGMKESEAEPYLEPIAKLLDDNDFWNYQSDGLAIFYNGKEVETFHIPIEFKSYAYVSERYYLLPLAGMLHDSSTHFILELSLDHVKLYEATRYTIAEVGISHLVPTQLEDAVGYDYEQKQLGRRSNQGETGDAEGLYHGHGSGNETEKKEEAFEYFRQINDGLMKLLNDEDKPMIVACVDYLFPIYRDANEYQYLMNEHIEGNFCDEDLLTLKEKAWNIMKPQVESTRASAKEKYKAQLNQGKSAPSPETVIPASMAGRTETLFVKKDSHLWGKYRLKDHSIEINQVRKVGDADLLNLAAIETIKHNGKVYVSDENEMPDNTSVVNGVFRYAR</sequence>
<dbReference type="Proteomes" id="UP001209885">
    <property type="component" value="Unassembled WGS sequence"/>
</dbReference>
<proteinExistence type="predicted"/>
<comment type="caution">
    <text evidence="2">The sequence shown here is derived from an EMBL/GenBank/DDBJ whole genome shotgun (WGS) entry which is preliminary data.</text>
</comment>
<evidence type="ECO:0000313" key="3">
    <source>
        <dbReference type="Proteomes" id="UP001209885"/>
    </source>
</evidence>
<dbReference type="Pfam" id="PF18849">
    <property type="entry name" value="baeRF_family7"/>
    <property type="match status" value="1"/>
</dbReference>
<organism evidence="2 3">
    <name type="scientific">Mangrovivirga halotolerans</name>
    <dbReference type="NCBI Taxonomy" id="2993936"/>
    <lineage>
        <taxon>Bacteria</taxon>
        <taxon>Pseudomonadati</taxon>
        <taxon>Bacteroidota</taxon>
        <taxon>Cytophagia</taxon>
        <taxon>Cytophagales</taxon>
        <taxon>Mangrovivirgaceae</taxon>
        <taxon>Mangrovivirga</taxon>
    </lineage>
</organism>
<accession>A0ABT3RNB7</accession>
<dbReference type="InterPro" id="IPR040837">
    <property type="entry name" value="Bact_RF_family7"/>
</dbReference>
<dbReference type="EMBL" id="JAPFQN010000003">
    <property type="protein sequence ID" value="MCX2743082.1"/>
    <property type="molecule type" value="Genomic_DNA"/>
</dbReference>
<reference evidence="2 3" key="1">
    <citation type="submission" date="2022-11" db="EMBL/GenBank/DDBJ databases">
        <title>The characterization of three novel Bacteroidetes species and genomic analysis of their roles in tidal elemental geochemical cycles.</title>
        <authorList>
            <person name="Ma K."/>
        </authorList>
    </citation>
    <scope>NUCLEOTIDE SEQUENCE [LARGE SCALE GENOMIC DNA]</scope>
    <source>
        <strain evidence="2 3">M17</strain>
    </source>
</reference>
<gene>
    <name evidence="2" type="ORF">OO013_04355</name>
</gene>